<gene>
    <name evidence="6" type="ORF">HNR37_000616</name>
</gene>
<keyword evidence="1" id="KW-0004">4Fe-4S</keyword>
<dbReference type="CDD" id="cd10551">
    <property type="entry name" value="PsrB"/>
    <property type="match status" value="1"/>
</dbReference>
<dbReference type="PROSITE" id="PS00198">
    <property type="entry name" value="4FE4S_FER_1"/>
    <property type="match status" value="1"/>
</dbReference>
<dbReference type="GO" id="GO:0046872">
    <property type="term" value="F:metal ion binding"/>
    <property type="evidence" value="ECO:0007669"/>
    <property type="project" value="UniProtKB-KW"/>
</dbReference>
<dbReference type="InterPro" id="IPR017896">
    <property type="entry name" value="4Fe4S_Fe-S-bd"/>
</dbReference>
<dbReference type="InterPro" id="IPR017900">
    <property type="entry name" value="4Fe4S_Fe_S_CS"/>
</dbReference>
<feature type="domain" description="4Fe-4S ferredoxin-type" evidence="5">
    <location>
        <begin position="121"/>
        <end position="149"/>
    </location>
</feature>
<dbReference type="NCBIfam" id="TIGR01409">
    <property type="entry name" value="TAT_signal_seq"/>
    <property type="match status" value="1"/>
</dbReference>
<keyword evidence="2" id="KW-0479">Metal-binding</keyword>
<dbReference type="PROSITE" id="PS51318">
    <property type="entry name" value="TAT"/>
    <property type="match status" value="1"/>
</dbReference>
<evidence type="ECO:0000256" key="2">
    <source>
        <dbReference type="ARBA" id="ARBA00022723"/>
    </source>
</evidence>
<organism evidence="6 7">
    <name type="scientific">Desulfurispira natronophila</name>
    <dbReference type="NCBI Taxonomy" id="682562"/>
    <lineage>
        <taxon>Bacteria</taxon>
        <taxon>Pseudomonadati</taxon>
        <taxon>Chrysiogenota</taxon>
        <taxon>Chrysiogenia</taxon>
        <taxon>Chrysiogenales</taxon>
        <taxon>Chrysiogenaceae</taxon>
        <taxon>Desulfurispira</taxon>
    </lineage>
</organism>
<dbReference type="Pfam" id="PF13247">
    <property type="entry name" value="Fer4_11"/>
    <property type="match status" value="2"/>
</dbReference>
<feature type="domain" description="4Fe-4S ferredoxin-type" evidence="5">
    <location>
        <begin position="48"/>
        <end position="78"/>
    </location>
</feature>
<comment type="caution">
    <text evidence="6">The sequence shown here is derived from an EMBL/GenBank/DDBJ whole genome shotgun (WGS) entry which is preliminary data.</text>
</comment>
<dbReference type="PROSITE" id="PS51379">
    <property type="entry name" value="4FE4S_FER_2"/>
    <property type="match status" value="2"/>
</dbReference>
<dbReference type="InterPro" id="IPR050954">
    <property type="entry name" value="ET_IronSulfur_Cluster-Binding"/>
</dbReference>
<dbReference type="AlphaFoldDB" id="A0A7W7Y3C2"/>
<dbReference type="Gene3D" id="3.30.70.20">
    <property type="match status" value="2"/>
</dbReference>
<evidence type="ECO:0000256" key="4">
    <source>
        <dbReference type="ARBA" id="ARBA00023014"/>
    </source>
</evidence>
<sequence length="250" mass="27677">MKRRSFLRLTAAAGALAGLGMGTYAGKSLMVKTAEASQGSSGEAKKRLGMFIDGNGCVGCNMCTIACNKENNVGPTVTRTRVMPIKPDNTYITMACQHCDRPPCVFVCPITATYLRDRDGIVMQVDNKCMGCKYCMTACPYAVRSFNKYRPFDDPSAHNLNPEVPVRPRNVVEKCSFCDHRTDRGETPACVEACPVNVRFFGNIDDPDSEISQVIRNRNAQVLRPSQGTRPKVFFAFPYNLETRFDGRNS</sequence>
<keyword evidence="4" id="KW-0411">Iron-sulfur</keyword>
<dbReference type="InterPro" id="IPR006311">
    <property type="entry name" value="TAT_signal"/>
</dbReference>
<evidence type="ECO:0000256" key="1">
    <source>
        <dbReference type="ARBA" id="ARBA00022485"/>
    </source>
</evidence>
<dbReference type="GO" id="GO:0051539">
    <property type="term" value="F:4 iron, 4 sulfur cluster binding"/>
    <property type="evidence" value="ECO:0007669"/>
    <property type="project" value="UniProtKB-KW"/>
</dbReference>
<proteinExistence type="predicted"/>
<accession>A0A7W7Y3C2</accession>
<reference evidence="6 7" key="1">
    <citation type="submission" date="2020-08" db="EMBL/GenBank/DDBJ databases">
        <title>Genomic Encyclopedia of Type Strains, Phase IV (KMG-IV): sequencing the most valuable type-strain genomes for metagenomic binning, comparative biology and taxonomic classification.</title>
        <authorList>
            <person name="Goeker M."/>
        </authorList>
    </citation>
    <scope>NUCLEOTIDE SEQUENCE [LARGE SCALE GENOMIC DNA]</scope>
    <source>
        <strain evidence="6 7">DSM 22071</strain>
    </source>
</reference>
<dbReference type="SUPFAM" id="SSF54862">
    <property type="entry name" value="4Fe-4S ferredoxins"/>
    <property type="match status" value="1"/>
</dbReference>
<evidence type="ECO:0000313" key="7">
    <source>
        <dbReference type="Proteomes" id="UP000528322"/>
    </source>
</evidence>
<keyword evidence="3" id="KW-0408">Iron</keyword>
<name>A0A7W7Y3C2_9BACT</name>
<keyword evidence="7" id="KW-1185">Reference proteome</keyword>
<dbReference type="PANTHER" id="PTHR43177:SF3">
    <property type="entry name" value="PROTEIN NRFC HOMOLOG"/>
    <property type="match status" value="1"/>
</dbReference>
<evidence type="ECO:0000256" key="3">
    <source>
        <dbReference type="ARBA" id="ARBA00023004"/>
    </source>
</evidence>
<evidence type="ECO:0000313" key="6">
    <source>
        <dbReference type="EMBL" id="MBB5021307.1"/>
    </source>
</evidence>
<dbReference type="EMBL" id="JACHID010000003">
    <property type="protein sequence ID" value="MBB5021307.1"/>
    <property type="molecule type" value="Genomic_DNA"/>
</dbReference>
<evidence type="ECO:0000259" key="5">
    <source>
        <dbReference type="PROSITE" id="PS51379"/>
    </source>
</evidence>
<dbReference type="InterPro" id="IPR019546">
    <property type="entry name" value="TAT_signal_bac_arc"/>
</dbReference>
<protein>
    <submittedName>
        <fullName evidence="6">Molybdopterin-containing oxidoreductase family iron-sulfur binding subunit</fullName>
    </submittedName>
</protein>
<dbReference type="PANTHER" id="PTHR43177">
    <property type="entry name" value="PROTEIN NRFC"/>
    <property type="match status" value="1"/>
</dbReference>
<dbReference type="Proteomes" id="UP000528322">
    <property type="component" value="Unassembled WGS sequence"/>
</dbReference>
<dbReference type="RefSeq" id="WP_183729776.1">
    <property type="nucleotide sequence ID" value="NZ_JACHID010000003.1"/>
</dbReference>